<comment type="caution">
    <text evidence="1">The sequence shown here is derived from an EMBL/GenBank/DDBJ whole genome shotgun (WGS) entry which is preliminary data.</text>
</comment>
<dbReference type="Proteomes" id="UP001054252">
    <property type="component" value="Unassembled WGS sequence"/>
</dbReference>
<organism evidence="1 2">
    <name type="scientific">Rubroshorea leprosula</name>
    <dbReference type="NCBI Taxonomy" id="152421"/>
    <lineage>
        <taxon>Eukaryota</taxon>
        <taxon>Viridiplantae</taxon>
        <taxon>Streptophyta</taxon>
        <taxon>Embryophyta</taxon>
        <taxon>Tracheophyta</taxon>
        <taxon>Spermatophyta</taxon>
        <taxon>Magnoliopsida</taxon>
        <taxon>eudicotyledons</taxon>
        <taxon>Gunneridae</taxon>
        <taxon>Pentapetalae</taxon>
        <taxon>rosids</taxon>
        <taxon>malvids</taxon>
        <taxon>Malvales</taxon>
        <taxon>Dipterocarpaceae</taxon>
        <taxon>Rubroshorea</taxon>
    </lineage>
</organism>
<protein>
    <submittedName>
        <fullName evidence="1">Uncharacterized protein</fullName>
    </submittedName>
</protein>
<evidence type="ECO:0000313" key="1">
    <source>
        <dbReference type="EMBL" id="GKV49169.1"/>
    </source>
</evidence>
<accession>A0AAV5MJ68</accession>
<dbReference type="AlphaFoldDB" id="A0AAV5MJ68"/>
<sequence length="81" mass="9561">MKGGTKDDPKTHPQRRFLLPWLKYLLVLLTLIFRSQETHLIFGTRNPTREAQDNLENSYGRFPYYGMFTSMDHVLMQQSLA</sequence>
<dbReference type="EMBL" id="BPVZ01000288">
    <property type="protein sequence ID" value="GKV49169.1"/>
    <property type="molecule type" value="Genomic_DNA"/>
</dbReference>
<name>A0AAV5MJ68_9ROSI</name>
<gene>
    <name evidence="1" type="ORF">SLEP1_g55933</name>
</gene>
<keyword evidence="2" id="KW-1185">Reference proteome</keyword>
<evidence type="ECO:0000313" key="2">
    <source>
        <dbReference type="Proteomes" id="UP001054252"/>
    </source>
</evidence>
<proteinExistence type="predicted"/>
<reference evidence="1 2" key="1">
    <citation type="journal article" date="2021" name="Commun. Biol.">
        <title>The genome of Shorea leprosula (Dipterocarpaceae) highlights the ecological relevance of drought in aseasonal tropical rainforests.</title>
        <authorList>
            <person name="Ng K.K.S."/>
            <person name="Kobayashi M.J."/>
            <person name="Fawcett J.A."/>
            <person name="Hatakeyama M."/>
            <person name="Paape T."/>
            <person name="Ng C.H."/>
            <person name="Ang C.C."/>
            <person name="Tnah L.H."/>
            <person name="Lee C.T."/>
            <person name="Nishiyama T."/>
            <person name="Sese J."/>
            <person name="O'Brien M.J."/>
            <person name="Copetti D."/>
            <person name="Mohd Noor M.I."/>
            <person name="Ong R.C."/>
            <person name="Putra M."/>
            <person name="Sireger I.Z."/>
            <person name="Indrioko S."/>
            <person name="Kosugi Y."/>
            <person name="Izuno A."/>
            <person name="Isagi Y."/>
            <person name="Lee S.L."/>
            <person name="Shimizu K.K."/>
        </authorList>
    </citation>
    <scope>NUCLEOTIDE SEQUENCE [LARGE SCALE GENOMIC DNA]</scope>
    <source>
        <strain evidence="1">214</strain>
    </source>
</reference>